<gene>
    <name evidence="2" type="ORF">G6321_54890</name>
</gene>
<sequence length="112" mass="12531">MSIRLLELTRHMLVIGTAGSGKTNTLRVILEASLSARWSCCSYAGKGILSLPRKIVRLPKCWVSPGRDGTIVVDRRPRDGHARPPCGDRRNCGERLKRLEWRPLDQGARLLS</sequence>
<reference evidence="2" key="1">
    <citation type="submission" date="2020-06" db="EMBL/GenBank/DDBJ databases">
        <title>Whole Genome Sequence of Bradyrhizobium sp. Strain 323S2.</title>
        <authorList>
            <person name="Bromfield E.S.P."/>
        </authorList>
    </citation>
    <scope>NUCLEOTIDE SEQUENCE [LARGE SCALE GENOMIC DNA]</scope>
    <source>
        <strain evidence="2">323S2</strain>
    </source>
</reference>
<dbReference type="Gene3D" id="3.40.50.300">
    <property type="entry name" value="P-loop containing nucleotide triphosphate hydrolases"/>
    <property type="match status" value="1"/>
</dbReference>
<evidence type="ECO:0000259" key="1">
    <source>
        <dbReference type="Pfam" id="PF01935"/>
    </source>
</evidence>
<name>A0A7Z0QQE0_9BRAD</name>
<feature type="domain" description="Helicase HerA central" evidence="1">
    <location>
        <begin position="7"/>
        <end position="34"/>
    </location>
</feature>
<accession>A0A7Z0QQE0</accession>
<dbReference type="AlphaFoldDB" id="A0A7Z0QQE0"/>
<dbReference type="EMBL" id="JACBFH010000005">
    <property type="protein sequence ID" value="NYY96967.1"/>
    <property type="molecule type" value="Genomic_DNA"/>
</dbReference>
<comment type="caution">
    <text evidence="2">The sequence shown here is derived from an EMBL/GenBank/DDBJ whole genome shotgun (WGS) entry which is preliminary data.</text>
</comment>
<evidence type="ECO:0000313" key="2">
    <source>
        <dbReference type="EMBL" id="NYY96967.1"/>
    </source>
</evidence>
<protein>
    <submittedName>
        <fullName evidence="2">DUF87 domain-containing protein</fullName>
    </submittedName>
</protein>
<organism evidence="2">
    <name type="scientific">Bradyrhizobium barranii subsp. barranii</name>
    <dbReference type="NCBI Taxonomy" id="2823807"/>
    <lineage>
        <taxon>Bacteria</taxon>
        <taxon>Pseudomonadati</taxon>
        <taxon>Pseudomonadota</taxon>
        <taxon>Alphaproteobacteria</taxon>
        <taxon>Hyphomicrobiales</taxon>
        <taxon>Nitrobacteraceae</taxon>
        <taxon>Bradyrhizobium</taxon>
        <taxon>Bradyrhizobium barranii</taxon>
    </lineage>
</organism>
<proteinExistence type="predicted"/>
<dbReference type="Pfam" id="PF01935">
    <property type="entry name" value="DUF87"/>
    <property type="match status" value="1"/>
</dbReference>
<dbReference type="SUPFAM" id="SSF52540">
    <property type="entry name" value="P-loop containing nucleoside triphosphate hydrolases"/>
    <property type="match status" value="1"/>
</dbReference>
<dbReference type="InterPro" id="IPR027417">
    <property type="entry name" value="P-loop_NTPase"/>
</dbReference>
<dbReference type="InterPro" id="IPR002789">
    <property type="entry name" value="HerA_central"/>
</dbReference>
<dbReference type="RefSeq" id="WP_166354638.1">
    <property type="nucleotide sequence ID" value="NZ_CP049702.1"/>
</dbReference>